<name>A0ABN2DVN4_9ACTN</name>
<organism evidence="4 5">
    <name type="scientific">Kribbella sancticallisti</name>
    <dbReference type="NCBI Taxonomy" id="460087"/>
    <lineage>
        <taxon>Bacteria</taxon>
        <taxon>Bacillati</taxon>
        <taxon>Actinomycetota</taxon>
        <taxon>Actinomycetes</taxon>
        <taxon>Propionibacteriales</taxon>
        <taxon>Kribbellaceae</taxon>
        <taxon>Kribbella</taxon>
    </lineage>
</organism>
<feature type="compositionally biased region" description="Basic and acidic residues" evidence="2">
    <location>
        <begin position="59"/>
        <end position="68"/>
    </location>
</feature>
<comment type="caution">
    <text evidence="4">The sequence shown here is derived from an EMBL/GenBank/DDBJ whole genome shotgun (WGS) entry which is preliminary data.</text>
</comment>
<evidence type="ECO:0000313" key="5">
    <source>
        <dbReference type="Proteomes" id="UP001500393"/>
    </source>
</evidence>
<dbReference type="InterPro" id="IPR005545">
    <property type="entry name" value="YCII"/>
</dbReference>
<evidence type="ECO:0000259" key="3">
    <source>
        <dbReference type="Pfam" id="PF03795"/>
    </source>
</evidence>
<proteinExistence type="inferred from homology"/>
<reference evidence="4 5" key="1">
    <citation type="journal article" date="2019" name="Int. J. Syst. Evol. Microbiol.">
        <title>The Global Catalogue of Microorganisms (GCM) 10K type strain sequencing project: providing services to taxonomists for standard genome sequencing and annotation.</title>
        <authorList>
            <consortium name="The Broad Institute Genomics Platform"/>
            <consortium name="The Broad Institute Genome Sequencing Center for Infectious Disease"/>
            <person name="Wu L."/>
            <person name="Ma J."/>
        </authorList>
    </citation>
    <scope>NUCLEOTIDE SEQUENCE [LARGE SCALE GENOMIC DNA]</scope>
    <source>
        <strain evidence="4 5">JCM 14969</strain>
    </source>
</reference>
<comment type="similarity">
    <text evidence="1">Belongs to the YciI family.</text>
</comment>
<feature type="region of interest" description="Disordered" evidence="2">
    <location>
        <begin position="108"/>
        <end position="133"/>
    </location>
</feature>
<dbReference type="SUPFAM" id="SSF54909">
    <property type="entry name" value="Dimeric alpha+beta barrel"/>
    <property type="match status" value="1"/>
</dbReference>
<accession>A0ABN2DVN4</accession>
<feature type="domain" description="YCII-related" evidence="3">
    <location>
        <begin position="4"/>
        <end position="107"/>
    </location>
</feature>
<sequence length="133" mass="14903">MDLMKYMLLMQSNKRGWDDMAKTWSPEDVRVMVEYMRVLNRELQEAGELLEVRGLSGPDEMKTLRTQDDGEPIITDGPFSETKEVLAGYWVVDVASEERAFEIAARVSRTPGPGGRPLNQAVEIHPAGVEPAP</sequence>
<keyword evidence="5" id="KW-1185">Reference proteome</keyword>
<gene>
    <name evidence="4" type="ORF">GCM10009789_47070</name>
</gene>
<dbReference type="InterPro" id="IPR011008">
    <property type="entry name" value="Dimeric_a/b-barrel"/>
</dbReference>
<evidence type="ECO:0000313" key="4">
    <source>
        <dbReference type="EMBL" id="GAA1588128.1"/>
    </source>
</evidence>
<protein>
    <submittedName>
        <fullName evidence="4">YciI family protein</fullName>
    </submittedName>
</protein>
<dbReference type="PANTHER" id="PTHR35174:SF3">
    <property type="entry name" value="BLL7171 PROTEIN"/>
    <property type="match status" value="1"/>
</dbReference>
<dbReference type="EMBL" id="BAAAOS010000032">
    <property type="protein sequence ID" value="GAA1588128.1"/>
    <property type="molecule type" value="Genomic_DNA"/>
</dbReference>
<evidence type="ECO:0000256" key="1">
    <source>
        <dbReference type="ARBA" id="ARBA00007689"/>
    </source>
</evidence>
<dbReference type="Pfam" id="PF03795">
    <property type="entry name" value="YCII"/>
    <property type="match status" value="1"/>
</dbReference>
<dbReference type="Gene3D" id="3.30.70.1060">
    <property type="entry name" value="Dimeric alpha+beta barrel"/>
    <property type="match status" value="1"/>
</dbReference>
<dbReference type="PANTHER" id="PTHR35174">
    <property type="entry name" value="BLL7171 PROTEIN-RELATED"/>
    <property type="match status" value="1"/>
</dbReference>
<evidence type="ECO:0000256" key="2">
    <source>
        <dbReference type="SAM" id="MobiDB-lite"/>
    </source>
</evidence>
<feature type="region of interest" description="Disordered" evidence="2">
    <location>
        <begin position="59"/>
        <end position="78"/>
    </location>
</feature>
<dbReference type="Proteomes" id="UP001500393">
    <property type="component" value="Unassembled WGS sequence"/>
</dbReference>